<evidence type="ECO:0000313" key="3">
    <source>
        <dbReference type="Proteomes" id="UP001178281"/>
    </source>
</evidence>
<dbReference type="AlphaFoldDB" id="A0AA90NJJ3"/>
<protein>
    <submittedName>
        <fullName evidence="2">ROK family protein</fullName>
    </submittedName>
</protein>
<comment type="caution">
    <text evidence="2">The sequence shown here is derived from an EMBL/GenBank/DDBJ whole genome shotgun (WGS) entry which is preliminary data.</text>
</comment>
<dbReference type="InterPro" id="IPR000600">
    <property type="entry name" value="ROK"/>
</dbReference>
<sequence length="252" mass="25682">MTFEAALGIDVGGSAIKGGIVDLATGEIVGDGHTITTPRPATPHAVAAAVGEMITHFHWSGPFGMTVPAVINEGTIRTAANIDPSWIGTDIEDVLSGVTDLPARALNDADAAGLAEARYGAGAGHRGVVLVLTLGTGIGSAVIHDGRLLPNTELGHLNIDGTIAERLAAGSVKTRDGLSYPTWAARLSRVLGECEKLLSPDLIVLGGGISRDADQWLHHVRSSAPVVPAALGNTAGLVGAAMVSHSSLLLPR</sequence>
<gene>
    <name evidence="2" type="ORF">Q7X28_17090</name>
</gene>
<proteinExistence type="inferred from homology"/>
<dbReference type="EMBL" id="JAUTIX010000007">
    <property type="protein sequence ID" value="MDP0399641.1"/>
    <property type="molecule type" value="Genomic_DNA"/>
</dbReference>
<comment type="similarity">
    <text evidence="1">Belongs to the ROK (NagC/XylR) family.</text>
</comment>
<dbReference type="PANTHER" id="PTHR18964">
    <property type="entry name" value="ROK (REPRESSOR, ORF, KINASE) FAMILY"/>
    <property type="match status" value="1"/>
</dbReference>
<dbReference type="Pfam" id="PF00480">
    <property type="entry name" value="ROK"/>
    <property type="match status" value="1"/>
</dbReference>
<accession>A0AA90NJJ3</accession>
<dbReference type="RefSeq" id="WP_305112225.1">
    <property type="nucleotide sequence ID" value="NZ_JAUTIX010000007.1"/>
</dbReference>
<dbReference type="NCBIfam" id="NF045942">
    <property type="entry name" value="PolPhglucPhase"/>
    <property type="match status" value="1"/>
</dbReference>
<dbReference type="PANTHER" id="PTHR18964:SF146">
    <property type="entry name" value="POLYPHOSPHATE GLUCOKINASE"/>
    <property type="match status" value="1"/>
</dbReference>
<dbReference type="InterPro" id="IPR043129">
    <property type="entry name" value="ATPase_NBD"/>
</dbReference>
<dbReference type="CDD" id="cd24058">
    <property type="entry name" value="ASKHA_NBD_ROK_PPGK"/>
    <property type="match status" value="1"/>
</dbReference>
<evidence type="ECO:0000256" key="1">
    <source>
        <dbReference type="ARBA" id="ARBA00006479"/>
    </source>
</evidence>
<dbReference type="Gene3D" id="3.30.420.40">
    <property type="match status" value="2"/>
</dbReference>
<reference evidence="2" key="1">
    <citation type="submission" date="2023-08" db="EMBL/GenBank/DDBJ databases">
        <title>The draft genome of Tsukamurella strandjordii strain 050030.</title>
        <authorList>
            <person name="Zhao F."/>
            <person name="Feng Y."/>
            <person name="Zong Z."/>
        </authorList>
    </citation>
    <scope>NUCLEOTIDE SEQUENCE</scope>
    <source>
        <strain evidence="2">050030</strain>
    </source>
</reference>
<organism evidence="2 3">
    <name type="scientific">Tsukamurella strandjordii</name>
    <dbReference type="NCBI Taxonomy" id="147577"/>
    <lineage>
        <taxon>Bacteria</taxon>
        <taxon>Bacillati</taxon>
        <taxon>Actinomycetota</taxon>
        <taxon>Actinomycetes</taxon>
        <taxon>Mycobacteriales</taxon>
        <taxon>Tsukamurellaceae</taxon>
        <taxon>Tsukamurella</taxon>
    </lineage>
</organism>
<name>A0AA90NJJ3_9ACTN</name>
<dbReference type="Proteomes" id="UP001178281">
    <property type="component" value="Unassembled WGS sequence"/>
</dbReference>
<evidence type="ECO:0000313" key="2">
    <source>
        <dbReference type="EMBL" id="MDP0399641.1"/>
    </source>
</evidence>
<keyword evidence="3" id="KW-1185">Reference proteome</keyword>
<dbReference type="SUPFAM" id="SSF53067">
    <property type="entry name" value="Actin-like ATPase domain"/>
    <property type="match status" value="1"/>
</dbReference>